<evidence type="ECO:0000256" key="1">
    <source>
        <dbReference type="ARBA" id="ARBA00022670"/>
    </source>
</evidence>
<dbReference type="RefSeq" id="WP_077279356.1">
    <property type="nucleotide sequence ID" value="NZ_MVBK01000069.1"/>
</dbReference>
<proteinExistence type="predicted"/>
<evidence type="ECO:0000256" key="2">
    <source>
        <dbReference type="ARBA" id="ARBA00022801"/>
    </source>
</evidence>
<dbReference type="STRING" id="108003.B1C78_11775"/>
<accession>A0A1V3NDZ9</accession>
<protein>
    <recommendedName>
        <fullName evidence="4">Isoaspartyl peptidase</fullName>
    </recommendedName>
</protein>
<dbReference type="Gene3D" id="3.60.20.30">
    <property type="entry name" value="(Glycosyl)asparaginase"/>
    <property type="match status" value="1"/>
</dbReference>
<dbReference type="InterPro" id="IPR029055">
    <property type="entry name" value="Ntn_hydrolases_N"/>
</dbReference>
<keyword evidence="3" id="KW-0068">Autocatalytic cleavage</keyword>
<evidence type="ECO:0000256" key="6">
    <source>
        <dbReference type="PIRSR" id="PIRSR600246-2"/>
    </source>
</evidence>
<evidence type="ECO:0000256" key="4">
    <source>
        <dbReference type="ARBA" id="ARBA00069124"/>
    </source>
</evidence>
<evidence type="ECO:0000256" key="3">
    <source>
        <dbReference type="ARBA" id="ARBA00022813"/>
    </source>
</evidence>
<dbReference type="GO" id="GO:0016811">
    <property type="term" value="F:hydrolase activity, acting on carbon-nitrogen (but not peptide) bonds, in linear amides"/>
    <property type="evidence" value="ECO:0007669"/>
    <property type="project" value="UniProtKB-ARBA"/>
</dbReference>
<evidence type="ECO:0000313" key="8">
    <source>
        <dbReference type="EMBL" id="OOG23290.1"/>
    </source>
</evidence>
<organism evidence="8 9">
    <name type="scientific">Thioalkalivibrio denitrificans</name>
    <dbReference type="NCBI Taxonomy" id="108003"/>
    <lineage>
        <taxon>Bacteria</taxon>
        <taxon>Pseudomonadati</taxon>
        <taxon>Pseudomonadota</taxon>
        <taxon>Gammaproteobacteria</taxon>
        <taxon>Chromatiales</taxon>
        <taxon>Ectothiorhodospiraceae</taxon>
        <taxon>Thioalkalivibrio</taxon>
    </lineage>
</organism>
<evidence type="ECO:0000313" key="9">
    <source>
        <dbReference type="Proteomes" id="UP000189462"/>
    </source>
</evidence>
<keyword evidence="2" id="KW-0378">Hydrolase</keyword>
<dbReference type="PANTHER" id="PTHR10188:SF6">
    <property type="entry name" value="N(4)-(BETA-N-ACETYLGLUCOSAMINYL)-L-ASPARAGINASE"/>
    <property type="match status" value="1"/>
</dbReference>
<evidence type="ECO:0000256" key="7">
    <source>
        <dbReference type="PIRSR" id="PIRSR600246-3"/>
    </source>
</evidence>
<dbReference type="GO" id="GO:0008233">
    <property type="term" value="F:peptidase activity"/>
    <property type="evidence" value="ECO:0007669"/>
    <property type="project" value="UniProtKB-KW"/>
</dbReference>
<dbReference type="GO" id="GO:0006508">
    <property type="term" value="P:proteolysis"/>
    <property type="evidence" value="ECO:0007669"/>
    <property type="project" value="UniProtKB-KW"/>
</dbReference>
<keyword evidence="9" id="KW-1185">Reference proteome</keyword>
<feature type="site" description="Cleavage; by autolysis" evidence="7">
    <location>
        <begin position="154"/>
        <end position="155"/>
    </location>
</feature>
<dbReference type="FunFam" id="3.60.20.30:FF:000001">
    <property type="entry name" value="Isoaspartyl peptidase/L-asparaginase"/>
    <property type="match status" value="1"/>
</dbReference>
<keyword evidence="1" id="KW-0645">Protease</keyword>
<dbReference type="EMBL" id="MVBK01000069">
    <property type="protein sequence ID" value="OOG23290.1"/>
    <property type="molecule type" value="Genomic_DNA"/>
</dbReference>
<dbReference type="InterPro" id="IPR000246">
    <property type="entry name" value="Peptidase_T2"/>
</dbReference>
<dbReference type="PANTHER" id="PTHR10188">
    <property type="entry name" value="L-ASPARAGINASE"/>
    <property type="match status" value="1"/>
</dbReference>
<name>A0A1V3NDZ9_9GAMM</name>
<evidence type="ECO:0000256" key="5">
    <source>
        <dbReference type="PIRSR" id="PIRSR600246-1"/>
    </source>
</evidence>
<dbReference type="AlphaFoldDB" id="A0A1V3NDZ9"/>
<dbReference type="Pfam" id="PF01112">
    <property type="entry name" value="Asparaginase_2"/>
    <property type="match status" value="1"/>
</dbReference>
<dbReference type="SUPFAM" id="SSF56235">
    <property type="entry name" value="N-terminal nucleophile aminohydrolases (Ntn hydrolases)"/>
    <property type="match status" value="1"/>
</dbReference>
<dbReference type="OrthoDB" id="9780217at2"/>
<reference evidence="8 9" key="1">
    <citation type="submission" date="2017-02" db="EMBL/GenBank/DDBJ databases">
        <title>Genomic diversity within the haloalkaliphilic genus Thioalkalivibrio.</title>
        <authorList>
            <person name="Ahn A.-C."/>
            <person name="Meier-Kolthoff J."/>
            <person name="Overmars L."/>
            <person name="Richter M."/>
            <person name="Woyke T."/>
            <person name="Sorokin D.Y."/>
            <person name="Muyzer G."/>
        </authorList>
    </citation>
    <scope>NUCLEOTIDE SEQUENCE [LARGE SCALE GENOMIC DNA]</scope>
    <source>
        <strain evidence="8 9">ALJD</strain>
    </source>
</reference>
<sequence>MREGPILLVHGGAGRYPEGQGEAALAGCEAAARRAWVLLRDGGTALDAVQAAVMALEDDPSFNAGTGSVLNSEGSVEMDASIMDGSTLTAGAVGAVGTVRNPVQLARMVLDEGHTVLRVGPAAETFARQQGLEAVSPEVHVTPRQKARWRQAHETVGCVALDRRGRLAAATSTGGLFDKPPGRVGDSSLIGCGTYADERGAVSCTGQGEVIIRAGLALRVLSALQADTGAEEAAQRVLRWLERRIGGEAGLILLSHRGERAVVHNAQGMAWCCIDAEGRLESGV</sequence>
<feature type="binding site" evidence="6">
    <location>
        <begin position="205"/>
        <end position="208"/>
    </location>
    <ligand>
        <name>substrate</name>
    </ligand>
</feature>
<dbReference type="CDD" id="cd04512">
    <property type="entry name" value="Ntn_Asparaginase_2_like"/>
    <property type="match status" value="1"/>
</dbReference>
<dbReference type="Proteomes" id="UP000189462">
    <property type="component" value="Unassembled WGS sequence"/>
</dbReference>
<gene>
    <name evidence="8" type="ORF">B1C78_11775</name>
</gene>
<feature type="binding site" evidence="6">
    <location>
        <begin position="183"/>
        <end position="186"/>
    </location>
    <ligand>
        <name>substrate</name>
    </ligand>
</feature>
<feature type="active site" description="Nucleophile" evidence="5">
    <location>
        <position position="155"/>
    </location>
</feature>
<comment type="caution">
    <text evidence="8">The sequence shown here is derived from an EMBL/GenBank/DDBJ whole genome shotgun (WGS) entry which is preliminary data.</text>
</comment>